<organism evidence="15 16">
    <name type="scientific">Candidatus Aphodomorpha intestinavium</name>
    <dbReference type="NCBI Taxonomy" id="2840672"/>
    <lineage>
        <taxon>Bacteria</taxon>
        <taxon>Bacillati</taxon>
        <taxon>Bacillota</taxon>
        <taxon>Clostridia</taxon>
        <taxon>Eubacteriales</taxon>
        <taxon>Candidatus Aphodomorpha</taxon>
    </lineage>
</organism>
<dbReference type="Proteomes" id="UP000824128">
    <property type="component" value="Unassembled WGS sequence"/>
</dbReference>
<dbReference type="AlphaFoldDB" id="A0A9D1N5F7"/>
<accession>A0A9D1N5F7</accession>
<comment type="catalytic activity">
    <reaction evidence="12 13">
        <text>GMP + ATP = GDP + ADP</text>
        <dbReference type="Rhea" id="RHEA:20780"/>
        <dbReference type="ChEBI" id="CHEBI:30616"/>
        <dbReference type="ChEBI" id="CHEBI:58115"/>
        <dbReference type="ChEBI" id="CHEBI:58189"/>
        <dbReference type="ChEBI" id="CHEBI:456216"/>
        <dbReference type="EC" id="2.7.4.8"/>
    </reaction>
</comment>
<keyword evidence="6 13" id="KW-0963">Cytoplasm</keyword>
<dbReference type="PROSITE" id="PS00856">
    <property type="entry name" value="GUANYLATE_KINASE_1"/>
    <property type="match status" value="1"/>
</dbReference>
<evidence type="ECO:0000313" key="15">
    <source>
        <dbReference type="EMBL" id="HIU95013.1"/>
    </source>
</evidence>
<reference evidence="15" key="1">
    <citation type="submission" date="2020-10" db="EMBL/GenBank/DDBJ databases">
        <authorList>
            <person name="Gilroy R."/>
        </authorList>
    </citation>
    <scope>NUCLEOTIDE SEQUENCE</scope>
    <source>
        <strain evidence="15">ChiGjej2B2-16831</strain>
    </source>
</reference>
<feature type="domain" description="Guanylate kinase-like" evidence="14">
    <location>
        <begin position="8"/>
        <end position="187"/>
    </location>
</feature>
<dbReference type="SMART" id="SM00072">
    <property type="entry name" value="GuKc"/>
    <property type="match status" value="1"/>
</dbReference>
<evidence type="ECO:0000259" key="14">
    <source>
        <dbReference type="PROSITE" id="PS50052"/>
    </source>
</evidence>
<feature type="binding site" evidence="13">
    <location>
        <begin position="15"/>
        <end position="22"/>
    </location>
    <ligand>
        <name>ATP</name>
        <dbReference type="ChEBI" id="CHEBI:30616"/>
    </ligand>
</feature>
<dbReference type="InterPro" id="IPR027417">
    <property type="entry name" value="P-loop_NTPase"/>
</dbReference>
<dbReference type="EC" id="2.7.4.8" evidence="4 13"/>
<dbReference type="GO" id="GO:0005829">
    <property type="term" value="C:cytosol"/>
    <property type="evidence" value="ECO:0007669"/>
    <property type="project" value="TreeGrafter"/>
</dbReference>
<dbReference type="EMBL" id="DVNZ01000243">
    <property type="protein sequence ID" value="HIU95013.1"/>
    <property type="molecule type" value="Genomic_DNA"/>
</dbReference>
<dbReference type="FunFam" id="3.30.63.10:FF:000005">
    <property type="entry name" value="Guanylate kinase"/>
    <property type="match status" value="1"/>
</dbReference>
<dbReference type="NCBIfam" id="TIGR03263">
    <property type="entry name" value="guanyl_kin"/>
    <property type="match status" value="1"/>
</dbReference>
<dbReference type="PANTHER" id="PTHR23117:SF13">
    <property type="entry name" value="GUANYLATE KINASE"/>
    <property type="match status" value="1"/>
</dbReference>
<dbReference type="InterPro" id="IPR017665">
    <property type="entry name" value="Guanylate_kinase"/>
</dbReference>
<evidence type="ECO:0000313" key="16">
    <source>
        <dbReference type="Proteomes" id="UP000824128"/>
    </source>
</evidence>
<keyword evidence="9 13" id="KW-0418">Kinase</keyword>
<proteinExistence type="inferred from homology"/>
<comment type="function">
    <text evidence="1 13">Essential for recycling GMP and indirectly, cGMP.</text>
</comment>
<dbReference type="Pfam" id="PF00625">
    <property type="entry name" value="Guanylate_kin"/>
    <property type="match status" value="1"/>
</dbReference>
<dbReference type="FunFam" id="3.40.50.300:FF:000855">
    <property type="entry name" value="Guanylate kinase"/>
    <property type="match status" value="1"/>
</dbReference>
<evidence type="ECO:0000256" key="8">
    <source>
        <dbReference type="ARBA" id="ARBA00022741"/>
    </source>
</evidence>
<comment type="caution">
    <text evidence="15">The sequence shown here is derived from an EMBL/GenBank/DDBJ whole genome shotgun (WGS) entry which is preliminary data.</text>
</comment>
<sequence length="210" mass="23670">MNNHQREGLLLVVSGPAGVGKGTIDRALLERNAGMRLSVSATTRPPRPGEIDGVHYFFISEDRFREMVDRGEFLEYVRVFNLHYYGTPRSFVEEEIASGRDVLLEIDVQGAMRVRETYPEAVLVFVAPPSMGKLKSRLIGRGTETPEAVERRFETAFAELAYMDKYDYIVVNDVLDVAIGHIQHIIDAEKCRSSRSGALINRLLEGKDRP</sequence>
<evidence type="ECO:0000256" key="12">
    <source>
        <dbReference type="ARBA" id="ARBA00048594"/>
    </source>
</evidence>
<dbReference type="SUPFAM" id="SSF52540">
    <property type="entry name" value="P-loop containing nucleoside triphosphate hydrolases"/>
    <property type="match status" value="1"/>
</dbReference>
<dbReference type="GO" id="GO:0004385">
    <property type="term" value="F:GMP kinase activity"/>
    <property type="evidence" value="ECO:0007669"/>
    <property type="project" value="UniProtKB-UniRule"/>
</dbReference>
<dbReference type="PANTHER" id="PTHR23117">
    <property type="entry name" value="GUANYLATE KINASE-RELATED"/>
    <property type="match status" value="1"/>
</dbReference>
<keyword evidence="8 13" id="KW-0547">Nucleotide-binding</keyword>
<evidence type="ECO:0000256" key="9">
    <source>
        <dbReference type="ARBA" id="ARBA00022777"/>
    </source>
</evidence>
<evidence type="ECO:0000256" key="1">
    <source>
        <dbReference type="ARBA" id="ARBA00003531"/>
    </source>
</evidence>
<dbReference type="InterPro" id="IPR020590">
    <property type="entry name" value="Guanylate_kinase_CS"/>
</dbReference>
<dbReference type="InterPro" id="IPR008145">
    <property type="entry name" value="GK/Ca_channel_bsu"/>
</dbReference>
<comment type="subcellular location">
    <subcellularLocation>
        <location evidence="2 13">Cytoplasm</location>
    </subcellularLocation>
</comment>
<dbReference type="PROSITE" id="PS50052">
    <property type="entry name" value="GUANYLATE_KINASE_2"/>
    <property type="match status" value="1"/>
</dbReference>
<evidence type="ECO:0000256" key="3">
    <source>
        <dbReference type="ARBA" id="ARBA00005790"/>
    </source>
</evidence>
<keyword evidence="7 13" id="KW-0808">Transferase</keyword>
<reference evidence="15" key="2">
    <citation type="journal article" date="2021" name="PeerJ">
        <title>Extensive microbial diversity within the chicken gut microbiome revealed by metagenomics and culture.</title>
        <authorList>
            <person name="Gilroy R."/>
            <person name="Ravi A."/>
            <person name="Getino M."/>
            <person name="Pursley I."/>
            <person name="Horton D.L."/>
            <person name="Alikhan N.F."/>
            <person name="Baker D."/>
            <person name="Gharbi K."/>
            <person name="Hall N."/>
            <person name="Watson M."/>
            <person name="Adriaenssens E.M."/>
            <person name="Foster-Nyarko E."/>
            <person name="Jarju S."/>
            <person name="Secka A."/>
            <person name="Antonio M."/>
            <person name="Oren A."/>
            <person name="Chaudhuri R.R."/>
            <person name="La Ragione R."/>
            <person name="Hildebrand F."/>
            <person name="Pallen M.J."/>
        </authorList>
    </citation>
    <scope>NUCLEOTIDE SEQUENCE</scope>
    <source>
        <strain evidence="15">ChiGjej2B2-16831</strain>
    </source>
</reference>
<evidence type="ECO:0000256" key="2">
    <source>
        <dbReference type="ARBA" id="ARBA00004496"/>
    </source>
</evidence>
<keyword evidence="10 13" id="KW-0067">ATP-binding</keyword>
<name>A0A9D1N5F7_9FIRM</name>
<gene>
    <name evidence="13 15" type="primary">gmk</name>
    <name evidence="15" type="ORF">IAD24_07650</name>
</gene>
<dbReference type="CDD" id="cd00071">
    <property type="entry name" value="GMPK"/>
    <property type="match status" value="1"/>
</dbReference>
<dbReference type="Gene3D" id="3.40.50.300">
    <property type="entry name" value="P-loop containing nucleotide triphosphate hydrolases"/>
    <property type="match status" value="1"/>
</dbReference>
<evidence type="ECO:0000256" key="7">
    <source>
        <dbReference type="ARBA" id="ARBA00022679"/>
    </source>
</evidence>
<evidence type="ECO:0000256" key="4">
    <source>
        <dbReference type="ARBA" id="ARBA00012961"/>
    </source>
</evidence>
<evidence type="ECO:0000256" key="13">
    <source>
        <dbReference type="HAMAP-Rule" id="MF_00328"/>
    </source>
</evidence>
<dbReference type="HAMAP" id="MF_00328">
    <property type="entry name" value="Guanylate_kinase"/>
    <property type="match status" value="1"/>
</dbReference>
<dbReference type="GO" id="GO:0005524">
    <property type="term" value="F:ATP binding"/>
    <property type="evidence" value="ECO:0007669"/>
    <property type="project" value="UniProtKB-UniRule"/>
</dbReference>
<evidence type="ECO:0000256" key="5">
    <source>
        <dbReference type="ARBA" id="ARBA00016296"/>
    </source>
</evidence>
<evidence type="ECO:0000256" key="11">
    <source>
        <dbReference type="ARBA" id="ARBA00030128"/>
    </source>
</evidence>
<evidence type="ECO:0000256" key="10">
    <source>
        <dbReference type="ARBA" id="ARBA00022840"/>
    </source>
</evidence>
<comment type="similarity">
    <text evidence="3 13">Belongs to the guanylate kinase family.</text>
</comment>
<dbReference type="InterPro" id="IPR008144">
    <property type="entry name" value="Guanylate_kin-like_dom"/>
</dbReference>
<dbReference type="Gene3D" id="3.30.63.10">
    <property type="entry name" value="Guanylate Kinase phosphate binding domain"/>
    <property type="match status" value="1"/>
</dbReference>
<protein>
    <recommendedName>
        <fullName evidence="5 13">Guanylate kinase</fullName>
        <ecNumber evidence="4 13">2.7.4.8</ecNumber>
    </recommendedName>
    <alternativeName>
        <fullName evidence="11 13">GMP kinase</fullName>
    </alternativeName>
</protein>
<evidence type="ECO:0000256" key="6">
    <source>
        <dbReference type="ARBA" id="ARBA00022490"/>
    </source>
</evidence>